<dbReference type="FunFam" id="2.160.20.10:FF:000036">
    <property type="entry name" value="Pectate lyase A"/>
    <property type="match status" value="1"/>
</dbReference>
<evidence type="ECO:0000256" key="6">
    <source>
        <dbReference type="ARBA" id="ARBA00022525"/>
    </source>
</evidence>
<dbReference type="PANTHER" id="PTHR31683">
    <property type="entry name" value="PECTATE LYASE 18-RELATED"/>
    <property type="match status" value="1"/>
</dbReference>
<comment type="subcellular location">
    <subcellularLocation>
        <location evidence="3 11">Secreted</location>
    </subcellularLocation>
</comment>
<keyword evidence="6 11" id="KW-0964">Secreted</keyword>
<dbReference type="OrthoDB" id="1637350at2759"/>
<dbReference type="STRING" id="357750.A0A2S6C4S5"/>
<dbReference type="InterPro" id="IPR002022">
    <property type="entry name" value="Pec_lyase"/>
</dbReference>
<keyword evidence="7" id="KW-0479">Metal-binding</keyword>
<organism evidence="14 15">
    <name type="scientific">Cercospora berteroae</name>
    <dbReference type="NCBI Taxonomy" id="357750"/>
    <lineage>
        <taxon>Eukaryota</taxon>
        <taxon>Fungi</taxon>
        <taxon>Dikarya</taxon>
        <taxon>Ascomycota</taxon>
        <taxon>Pezizomycotina</taxon>
        <taxon>Dothideomycetes</taxon>
        <taxon>Dothideomycetidae</taxon>
        <taxon>Mycosphaerellales</taxon>
        <taxon>Mycosphaerellaceae</taxon>
        <taxon>Cercospora</taxon>
    </lineage>
</organism>
<dbReference type="GO" id="GO:0000272">
    <property type="term" value="P:polysaccharide catabolic process"/>
    <property type="evidence" value="ECO:0007669"/>
    <property type="project" value="UniProtKB-KW"/>
</dbReference>
<keyword evidence="11" id="KW-0119">Carbohydrate metabolism</keyword>
<dbReference type="Proteomes" id="UP000237631">
    <property type="component" value="Unassembled WGS sequence"/>
</dbReference>
<dbReference type="GO" id="GO:0005576">
    <property type="term" value="C:extracellular region"/>
    <property type="evidence" value="ECO:0007669"/>
    <property type="project" value="UniProtKB-SubCell"/>
</dbReference>
<sequence length="319" mass="33027">MKFTSSIALAAMASLATAIPTNNAKRADGPVGYASQNGGTTGGAGGTTTTVSSLAQFTAAAQADAPTVVYVKGTIKGDVKVRVTSDTSIVGLDSSSKLEGISLYIKDVKNVIVQNIASSKVVAKTGDAIGIQKSTNVWVDHVDLSSDLSADKDYYDGLLDVSHAADWVTVSNSKLHDHHKASLIGHSDSNAKEDTGKLHVTYANNHWANIGSRAPLLRFGSAHVFNNYYENVSTSGVNTRMGAKALVESTVFSNVVKPILSVDSKETGTAETNDVDLGGAENTAPKGSFGTVPYSYTLLGSSKVKAAVVGTAGNTLKLG</sequence>
<evidence type="ECO:0000256" key="11">
    <source>
        <dbReference type="RuleBase" id="RU361173"/>
    </source>
</evidence>
<evidence type="ECO:0000259" key="13">
    <source>
        <dbReference type="SMART" id="SM00656"/>
    </source>
</evidence>
<evidence type="ECO:0000256" key="9">
    <source>
        <dbReference type="ARBA" id="ARBA00022837"/>
    </source>
</evidence>
<comment type="cofactor">
    <cofactor evidence="2">
        <name>Ca(2+)</name>
        <dbReference type="ChEBI" id="CHEBI:29108"/>
    </cofactor>
</comment>
<evidence type="ECO:0000256" key="3">
    <source>
        <dbReference type="ARBA" id="ARBA00004613"/>
    </source>
</evidence>
<evidence type="ECO:0000313" key="15">
    <source>
        <dbReference type="Proteomes" id="UP000237631"/>
    </source>
</evidence>
<dbReference type="Pfam" id="PF00544">
    <property type="entry name" value="Pectate_lyase_4"/>
    <property type="match status" value="1"/>
</dbReference>
<dbReference type="InterPro" id="IPR011050">
    <property type="entry name" value="Pectin_lyase_fold/virulence"/>
</dbReference>
<dbReference type="GO" id="GO:0030570">
    <property type="term" value="F:pectate lyase activity"/>
    <property type="evidence" value="ECO:0007669"/>
    <property type="project" value="UniProtKB-EC"/>
</dbReference>
<accession>A0A2S6C4S5</accession>
<evidence type="ECO:0000256" key="2">
    <source>
        <dbReference type="ARBA" id="ARBA00001913"/>
    </source>
</evidence>
<dbReference type="InterPro" id="IPR012334">
    <property type="entry name" value="Pectin_lyas_fold"/>
</dbReference>
<dbReference type="EMBL" id="PNEN01000557">
    <property type="protein sequence ID" value="PPJ54710.1"/>
    <property type="molecule type" value="Genomic_DNA"/>
</dbReference>
<evidence type="ECO:0000256" key="12">
    <source>
        <dbReference type="SAM" id="SignalP"/>
    </source>
</evidence>
<dbReference type="SUPFAM" id="SSF51126">
    <property type="entry name" value="Pectin lyase-like"/>
    <property type="match status" value="1"/>
</dbReference>
<keyword evidence="15" id="KW-1185">Reference proteome</keyword>
<feature type="signal peptide" evidence="12">
    <location>
        <begin position="1"/>
        <end position="18"/>
    </location>
</feature>
<evidence type="ECO:0000256" key="10">
    <source>
        <dbReference type="ARBA" id="ARBA00023239"/>
    </source>
</evidence>
<reference evidence="15" key="1">
    <citation type="journal article" date="2017" name="bioRxiv">
        <title>Conservation of a gene cluster reveals novel cercosporin biosynthetic mechanisms and extends production to the genus Colletotrichum.</title>
        <authorList>
            <person name="de Jonge R."/>
            <person name="Ebert M.K."/>
            <person name="Huitt-Roehl C.R."/>
            <person name="Pal P."/>
            <person name="Suttle J.C."/>
            <person name="Spanner R.E."/>
            <person name="Neubauer J.D."/>
            <person name="Jurick W.M.II."/>
            <person name="Stott K.A."/>
            <person name="Secor G.A."/>
            <person name="Thomma B.P.H.J."/>
            <person name="Van de Peer Y."/>
            <person name="Townsend C.A."/>
            <person name="Bolton M.D."/>
        </authorList>
    </citation>
    <scope>NUCLEOTIDE SEQUENCE [LARGE SCALE GENOMIC DNA]</scope>
    <source>
        <strain evidence="15">CBS538.71</strain>
    </source>
</reference>
<evidence type="ECO:0000256" key="5">
    <source>
        <dbReference type="ARBA" id="ARBA00012272"/>
    </source>
</evidence>
<dbReference type="AlphaFoldDB" id="A0A2S6C4S5"/>
<feature type="chain" id="PRO_5015559040" description="pectate lyase" evidence="12">
    <location>
        <begin position="19"/>
        <end position="319"/>
    </location>
</feature>
<evidence type="ECO:0000256" key="8">
    <source>
        <dbReference type="ARBA" id="ARBA00022729"/>
    </source>
</evidence>
<keyword evidence="10 11" id="KW-0456">Lyase</keyword>
<comment type="caution">
    <text evidence="14">The sequence shown here is derived from an EMBL/GenBank/DDBJ whole genome shotgun (WGS) entry which is preliminary data.</text>
</comment>
<dbReference type="Gene3D" id="2.160.20.10">
    <property type="entry name" value="Single-stranded right-handed beta-helix, Pectin lyase-like"/>
    <property type="match status" value="1"/>
</dbReference>
<feature type="domain" description="Pectate lyase" evidence="13">
    <location>
        <begin position="44"/>
        <end position="258"/>
    </location>
</feature>
<keyword evidence="11" id="KW-0624">Polysaccharide degradation</keyword>
<evidence type="ECO:0000256" key="1">
    <source>
        <dbReference type="ARBA" id="ARBA00000695"/>
    </source>
</evidence>
<name>A0A2S6C4S5_9PEZI</name>
<protein>
    <recommendedName>
        <fullName evidence="5">pectate lyase</fullName>
        <ecNumber evidence="5">4.2.2.2</ecNumber>
    </recommendedName>
</protein>
<dbReference type="PANTHER" id="PTHR31683:SF18">
    <property type="entry name" value="PECTATE LYASE 21-RELATED"/>
    <property type="match status" value="1"/>
</dbReference>
<dbReference type="EC" id="4.2.2.2" evidence="5"/>
<dbReference type="InterPro" id="IPR045032">
    <property type="entry name" value="PEL"/>
</dbReference>
<dbReference type="GO" id="GO:0046872">
    <property type="term" value="F:metal ion binding"/>
    <property type="evidence" value="ECO:0007669"/>
    <property type="project" value="UniProtKB-KW"/>
</dbReference>
<comment type="catalytic activity">
    <reaction evidence="1">
        <text>Eliminative cleavage of (1-&gt;4)-alpha-D-galacturonan to give oligosaccharides with 4-deoxy-alpha-D-galact-4-enuronosyl groups at their non-reducing ends.</text>
        <dbReference type="EC" id="4.2.2.2"/>
    </reaction>
</comment>
<evidence type="ECO:0000256" key="7">
    <source>
        <dbReference type="ARBA" id="ARBA00022723"/>
    </source>
</evidence>
<dbReference type="SMART" id="SM00656">
    <property type="entry name" value="Amb_all"/>
    <property type="match status" value="1"/>
</dbReference>
<proteinExistence type="inferred from homology"/>
<keyword evidence="8 12" id="KW-0732">Signal</keyword>
<comment type="similarity">
    <text evidence="4 11">Belongs to the polysaccharide lyase 1 family.</text>
</comment>
<keyword evidence="9" id="KW-0106">Calcium</keyword>
<gene>
    <name evidence="14" type="ORF">CBER1_06863</name>
</gene>
<evidence type="ECO:0000313" key="14">
    <source>
        <dbReference type="EMBL" id="PPJ54710.1"/>
    </source>
</evidence>
<evidence type="ECO:0000256" key="4">
    <source>
        <dbReference type="ARBA" id="ARBA00010980"/>
    </source>
</evidence>